<evidence type="ECO:0000256" key="3">
    <source>
        <dbReference type="ARBA" id="ARBA00023125"/>
    </source>
</evidence>
<comment type="caution">
    <text evidence="6">The sequence shown here is derived from an EMBL/GenBank/DDBJ whole genome shotgun (WGS) entry which is preliminary data.</text>
</comment>
<evidence type="ECO:0000256" key="1">
    <source>
        <dbReference type="ARBA" id="ARBA00009437"/>
    </source>
</evidence>
<dbReference type="PRINTS" id="PR00039">
    <property type="entry name" value="HTHLYSR"/>
</dbReference>
<name>A0ABP4RSP1_9ACTN</name>
<evidence type="ECO:0000259" key="5">
    <source>
        <dbReference type="PROSITE" id="PS50931"/>
    </source>
</evidence>
<dbReference type="InterPro" id="IPR036388">
    <property type="entry name" value="WH-like_DNA-bd_sf"/>
</dbReference>
<dbReference type="Pfam" id="PF00126">
    <property type="entry name" value="HTH_1"/>
    <property type="match status" value="1"/>
</dbReference>
<dbReference type="Pfam" id="PF03466">
    <property type="entry name" value="LysR_substrate"/>
    <property type="match status" value="1"/>
</dbReference>
<feature type="domain" description="HTH lysR-type" evidence="5">
    <location>
        <begin position="2"/>
        <end position="59"/>
    </location>
</feature>
<dbReference type="InterPro" id="IPR036390">
    <property type="entry name" value="WH_DNA-bd_sf"/>
</dbReference>
<dbReference type="InterPro" id="IPR000847">
    <property type="entry name" value="LysR_HTH_N"/>
</dbReference>
<accession>A0ABP4RSP1</accession>
<evidence type="ECO:0000256" key="2">
    <source>
        <dbReference type="ARBA" id="ARBA00023015"/>
    </source>
</evidence>
<keyword evidence="4" id="KW-0804">Transcription</keyword>
<dbReference type="PANTHER" id="PTHR30346:SF29">
    <property type="entry name" value="LYSR SUBSTRATE-BINDING"/>
    <property type="match status" value="1"/>
</dbReference>
<keyword evidence="3" id="KW-0238">DNA-binding</keyword>
<gene>
    <name evidence="6" type="ORF">GCM10009733_066430</name>
</gene>
<dbReference type="InterPro" id="IPR005119">
    <property type="entry name" value="LysR_subst-bd"/>
</dbReference>
<comment type="similarity">
    <text evidence="1">Belongs to the LysR transcriptional regulatory family.</text>
</comment>
<dbReference type="SUPFAM" id="SSF53850">
    <property type="entry name" value="Periplasmic binding protein-like II"/>
    <property type="match status" value="1"/>
</dbReference>
<protein>
    <submittedName>
        <fullName evidence="6">LysR family transcriptional regulator</fullName>
    </submittedName>
</protein>
<proteinExistence type="inferred from homology"/>
<keyword evidence="7" id="KW-1185">Reference proteome</keyword>
<evidence type="ECO:0000313" key="7">
    <source>
        <dbReference type="Proteomes" id="UP001500064"/>
    </source>
</evidence>
<dbReference type="Proteomes" id="UP001500064">
    <property type="component" value="Unassembled WGS sequence"/>
</dbReference>
<dbReference type="SUPFAM" id="SSF46785">
    <property type="entry name" value="Winged helix' DNA-binding domain"/>
    <property type="match status" value="1"/>
</dbReference>
<dbReference type="CDD" id="cd08423">
    <property type="entry name" value="PBP2_LTTR_like_6"/>
    <property type="match status" value="1"/>
</dbReference>
<dbReference type="PANTHER" id="PTHR30346">
    <property type="entry name" value="TRANSCRIPTIONAL DUAL REGULATOR HCAR-RELATED"/>
    <property type="match status" value="1"/>
</dbReference>
<sequence length="286" mass="30426">MLDVVRLRVLVAVARKGSLTAAAKELHYSQPSVSHHLARLEAETGAKLVQRAGRGIRLTEAGRLLAERAAEIIGRLDATAEELAAHVGLRSGRVRLAAFPSALGTFIPKAARLLAGAHPGLRLQLTETEPPEALRLLRAGRVDAAVMFRYDDTAPEDNGIHMLHLLDDPSYLVSGAPPGDLADHAESSWIAGCDRCRSHLLDICDKAGFEPHISFTSDDIVAVQALVAAGLGLTMLPGLALTAHRHPEVEVARVPGSTRHVYAAVYGEPPHPPAVEALLSALTESL</sequence>
<dbReference type="Gene3D" id="3.40.190.10">
    <property type="entry name" value="Periplasmic binding protein-like II"/>
    <property type="match status" value="2"/>
</dbReference>
<organism evidence="6 7">
    <name type="scientific">Nonomuraea maheshkhaliensis</name>
    <dbReference type="NCBI Taxonomy" id="419590"/>
    <lineage>
        <taxon>Bacteria</taxon>
        <taxon>Bacillati</taxon>
        <taxon>Actinomycetota</taxon>
        <taxon>Actinomycetes</taxon>
        <taxon>Streptosporangiales</taxon>
        <taxon>Streptosporangiaceae</taxon>
        <taxon>Nonomuraea</taxon>
    </lineage>
</organism>
<reference evidence="7" key="1">
    <citation type="journal article" date="2019" name="Int. J. Syst. Evol. Microbiol.">
        <title>The Global Catalogue of Microorganisms (GCM) 10K type strain sequencing project: providing services to taxonomists for standard genome sequencing and annotation.</title>
        <authorList>
            <consortium name="The Broad Institute Genomics Platform"/>
            <consortium name="The Broad Institute Genome Sequencing Center for Infectious Disease"/>
            <person name="Wu L."/>
            <person name="Ma J."/>
        </authorList>
    </citation>
    <scope>NUCLEOTIDE SEQUENCE [LARGE SCALE GENOMIC DNA]</scope>
    <source>
        <strain evidence="7">JCM 13929</strain>
    </source>
</reference>
<dbReference type="Gene3D" id="1.10.10.10">
    <property type="entry name" value="Winged helix-like DNA-binding domain superfamily/Winged helix DNA-binding domain"/>
    <property type="match status" value="1"/>
</dbReference>
<keyword evidence="2" id="KW-0805">Transcription regulation</keyword>
<dbReference type="EMBL" id="BAAAMU010000060">
    <property type="protein sequence ID" value="GAA1659473.1"/>
    <property type="molecule type" value="Genomic_DNA"/>
</dbReference>
<evidence type="ECO:0000256" key="4">
    <source>
        <dbReference type="ARBA" id="ARBA00023163"/>
    </source>
</evidence>
<dbReference type="RefSeq" id="WP_346110485.1">
    <property type="nucleotide sequence ID" value="NZ_BAAAMU010000060.1"/>
</dbReference>
<evidence type="ECO:0000313" key="6">
    <source>
        <dbReference type="EMBL" id="GAA1659473.1"/>
    </source>
</evidence>
<dbReference type="PROSITE" id="PS50931">
    <property type="entry name" value="HTH_LYSR"/>
    <property type="match status" value="1"/>
</dbReference>